<keyword evidence="3" id="KW-0687">Ribonucleoprotein</keyword>
<proteinExistence type="predicted"/>
<dbReference type="SUPFAM" id="SSF54236">
    <property type="entry name" value="Ubiquitin-like"/>
    <property type="match status" value="1"/>
</dbReference>
<gene>
    <name evidence="3" type="ORF">V5N11_015739</name>
</gene>
<dbReference type="PANTHER" id="PTHR14942">
    <property type="entry name" value="U11/U12 SMALL NUCLEAR RIBONUCLEOPROTEIN 25 KDA PROTEIN"/>
    <property type="match status" value="1"/>
</dbReference>
<protein>
    <submittedName>
        <fullName evidence="3">U11/U12 small nuclear ribonucleoprotein 25 kDa protein</fullName>
    </submittedName>
</protein>
<dbReference type="PANTHER" id="PTHR14942:SF9">
    <property type="entry name" value="OS02G0188500 PROTEIN"/>
    <property type="match status" value="1"/>
</dbReference>
<dbReference type="InterPro" id="IPR040610">
    <property type="entry name" value="SNRNP25_ubiquitin"/>
</dbReference>
<evidence type="ECO:0000259" key="2">
    <source>
        <dbReference type="Pfam" id="PF18036"/>
    </source>
</evidence>
<feature type="region of interest" description="Disordered" evidence="1">
    <location>
        <begin position="222"/>
        <end position="247"/>
    </location>
</feature>
<reference evidence="3 4" key="1">
    <citation type="submission" date="2024-04" db="EMBL/GenBank/DDBJ databases">
        <title>Genome assembly C_amara_ONT_v2.</title>
        <authorList>
            <person name="Yant L."/>
            <person name="Moore C."/>
            <person name="Slenker M."/>
        </authorList>
    </citation>
    <scope>NUCLEOTIDE SEQUENCE [LARGE SCALE GENOMIC DNA]</scope>
    <source>
        <tissue evidence="3">Leaf</tissue>
    </source>
</reference>
<comment type="caution">
    <text evidence="3">The sequence shown here is derived from an EMBL/GenBank/DDBJ whole genome shotgun (WGS) entry which is preliminary data.</text>
</comment>
<dbReference type="AlphaFoldDB" id="A0ABD0ZZU0"/>
<evidence type="ECO:0000256" key="1">
    <source>
        <dbReference type="SAM" id="MobiDB-lite"/>
    </source>
</evidence>
<name>A0ABD0ZZU0_CARAN</name>
<dbReference type="InterPro" id="IPR029071">
    <property type="entry name" value="Ubiquitin-like_domsf"/>
</dbReference>
<dbReference type="Pfam" id="PF18036">
    <property type="entry name" value="Ubiquitin_4"/>
    <property type="match status" value="1"/>
</dbReference>
<dbReference type="GO" id="GO:1990904">
    <property type="term" value="C:ribonucleoprotein complex"/>
    <property type="evidence" value="ECO:0007669"/>
    <property type="project" value="UniProtKB-KW"/>
</dbReference>
<keyword evidence="4" id="KW-1185">Reference proteome</keyword>
<evidence type="ECO:0000313" key="3">
    <source>
        <dbReference type="EMBL" id="KAL1199356.1"/>
    </source>
</evidence>
<feature type="compositionally biased region" description="Basic residues" evidence="1">
    <location>
        <begin position="237"/>
        <end position="247"/>
    </location>
</feature>
<feature type="domain" description="SNRNP25 ubiquitin-like" evidence="2">
    <location>
        <begin position="57"/>
        <end position="142"/>
    </location>
</feature>
<dbReference type="EMBL" id="JBANAX010000647">
    <property type="protein sequence ID" value="KAL1199356.1"/>
    <property type="molecule type" value="Genomic_DNA"/>
</dbReference>
<dbReference type="InterPro" id="IPR039690">
    <property type="entry name" value="SNRNP25"/>
</dbReference>
<organism evidence="3 4">
    <name type="scientific">Cardamine amara subsp. amara</name>
    <dbReference type="NCBI Taxonomy" id="228776"/>
    <lineage>
        <taxon>Eukaryota</taxon>
        <taxon>Viridiplantae</taxon>
        <taxon>Streptophyta</taxon>
        <taxon>Embryophyta</taxon>
        <taxon>Tracheophyta</taxon>
        <taxon>Spermatophyta</taxon>
        <taxon>Magnoliopsida</taxon>
        <taxon>eudicotyledons</taxon>
        <taxon>Gunneridae</taxon>
        <taxon>Pentapetalae</taxon>
        <taxon>rosids</taxon>
        <taxon>malvids</taxon>
        <taxon>Brassicales</taxon>
        <taxon>Brassicaceae</taxon>
        <taxon>Cardamineae</taxon>
        <taxon>Cardamine</taxon>
    </lineage>
</organism>
<evidence type="ECO:0000313" key="4">
    <source>
        <dbReference type="Proteomes" id="UP001558713"/>
    </source>
</evidence>
<dbReference type="Proteomes" id="UP001558713">
    <property type="component" value="Unassembled WGS sequence"/>
</dbReference>
<accession>A0ABD0ZZU0</accession>
<dbReference type="CDD" id="cd17058">
    <property type="entry name" value="Ubl_SNRNP25"/>
    <property type="match status" value="1"/>
</dbReference>
<dbReference type="Gene3D" id="3.10.20.90">
    <property type="entry name" value="Phosphatidylinositol 3-kinase Catalytic Subunit, Chain A, domain 1"/>
    <property type="match status" value="1"/>
</dbReference>
<sequence length="247" mass="27973">MREEHSPGRDRRRRSSGSGGLRALIEPRCLSPFALNDGGSVSGRRSSYLKLPPQGRITISVVKLNGSLFDVEIAKDCSVAELKRAVEEVFTISPQEGLGRISWSHVWGHFCLCYRDQRLVNDKTSIRNLGLNDGDQLHFVRYLSIDHSPLNKRSKSQSCRRYLELEVETNANQIQTQNQNQNDVDNVADKCYPGAQDELPPPEYKLVHLIKGWLPYAGNWGVSRKGPESRSRPSRFSLKHFSGRPKM</sequence>